<sequence length="99" mass="10665">MYYGPHAHLPCMSTVMREPRTSQVESSHLPLHTHAPAVLLLCGSHAPHSGCSHSRSHLPCMSPVMREPSNLTMGDPPLPAPTSPACSPCYEERGPRSTA</sequence>
<accession>A0AAV2LHK3</accession>
<reference evidence="2 4" key="1">
    <citation type="submission" date="2024-04" db="EMBL/GenBank/DDBJ databases">
        <authorList>
            <person name="Waldvogel A.-M."/>
            <person name="Schoenle A."/>
        </authorList>
    </citation>
    <scope>NUCLEOTIDE SEQUENCE [LARGE SCALE GENOMIC DNA]</scope>
</reference>
<gene>
    <name evidence="2" type="ORF">KC01_LOCUS27189</name>
    <name evidence="3" type="ORF">KC01_LOCUS34035</name>
</gene>
<protein>
    <submittedName>
        <fullName evidence="2">Uncharacterized protein</fullName>
    </submittedName>
</protein>
<evidence type="ECO:0000313" key="2">
    <source>
        <dbReference type="EMBL" id="CAL1598827.1"/>
    </source>
</evidence>
<dbReference type="Proteomes" id="UP001497482">
    <property type="component" value="Chromosome 5"/>
</dbReference>
<evidence type="ECO:0000313" key="4">
    <source>
        <dbReference type="Proteomes" id="UP001497482"/>
    </source>
</evidence>
<name>A0AAV2LHK3_KNICA</name>
<evidence type="ECO:0000313" key="3">
    <source>
        <dbReference type="EMBL" id="CAL1606942.1"/>
    </source>
</evidence>
<dbReference type="Proteomes" id="UP001497482">
    <property type="component" value="Chromosome 22"/>
</dbReference>
<keyword evidence="4" id="KW-1185">Reference proteome</keyword>
<dbReference type="EMBL" id="OZ035827">
    <property type="protein sequence ID" value="CAL1606942.1"/>
    <property type="molecule type" value="Genomic_DNA"/>
</dbReference>
<dbReference type="AlphaFoldDB" id="A0AAV2LHK3"/>
<evidence type="ECO:0000256" key="1">
    <source>
        <dbReference type="SAM" id="MobiDB-lite"/>
    </source>
</evidence>
<feature type="compositionally biased region" description="Basic and acidic residues" evidence="1">
    <location>
        <begin position="90"/>
        <end position="99"/>
    </location>
</feature>
<feature type="region of interest" description="Disordered" evidence="1">
    <location>
        <begin position="62"/>
        <end position="99"/>
    </location>
</feature>
<proteinExistence type="predicted"/>
<organism evidence="2 4">
    <name type="scientific">Knipowitschia caucasica</name>
    <name type="common">Caucasian dwarf goby</name>
    <name type="synonym">Pomatoschistus caucasicus</name>
    <dbReference type="NCBI Taxonomy" id="637954"/>
    <lineage>
        <taxon>Eukaryota</taxon>
        <taxon>Metazoa</taxon>
        <taxon>Chordata</taxon>
        <taxon>Craniata</taxon>
        <taxon>Vertebrata</taxon>
        <taxon>Euteleostomi</taxon>
        <taxon>Actinopterygii</taxon>
        <taxon>Neopterygii</taxon>
        <taxon>Teleostei</taxon>
        <taxon>Neoteleostei</taxon>
        <taxon>Acanthomorphata</taxon>
        <taxon>Gobiaria</taxon>
        <taxon>Gobiiformes</taxon>
        <taxon>Gobioidei</taxon>
        <taxon>Gobiidae</taxon>
        <taxon>Gobiinae</taxon>
        <taxon>Knipowitschia</taxon>
    </lineage>
</organism>
<dbReference type="EMBL" id="OZ035844">
    <property type="protein sequence ID" value="CAL1598827.1"/>
    <property type="molecule type" value="Genomic_DNA"/>
</dbReference>